<organism evidence="1 2">
    <name type="scientific">Tenacibaculum skagerrakense</name>
    <dbReference type="NCBI Taxonomy" id="186571"/>
    <lineage>
        <taxon>Bacteria</taxon>
        <taxon>Pseudomonadati</taxon>
        <taxon>Bacteroidota</taxon>
        <taxon>Flavobacteriia</taxon>
        <taxon>Flavobacteriales</taxon>
        <taxon>Flavobacteriaceae</taxon>
        <taxon>Tenacibaculum</taxon>
    </lineage>
</organism>
<dbReference type="InterPro" id="IPR054274">
    <property type="entry name" value="DUF7005"/>
</dbReference>
<name>A0A4R2NRK1_9FLAO</name>
<sequence>MEDLKKNQFLKSFINDDKVVEELIKYTKSKFEKTKKASNKRIDEPYIKAWEKYKEESLKAGVFQTLKKYLVQLNFPVKQNISATEMYKNATLRGKKEFPSEGIQLNNPEQLDLTIYDSELVGKVPVLVVPNPDDFKSVIRAICYKNEPQPMSDSMGAIFINGINNWNRIEDLKEYWKEKSPLENWGSIFKNHVLPNPELYKDKLIILSTKPYSGVKATTVNIPENKWNDKSVSIRKEHECAHVFTLNNYSSISKNIYDELIADYAGIVSALKKFDKEWMLAFLGLEKYPEYREGGRFQNYLDEELSEKAINHLQYITVRAIDSVAKFDTTLGEVTSSNDYVSRIKSLCETDLLTMAMDHGEEELLKNYHKQLEEELI</sequence>
<accession>A0A4R2NRK1</accession>
<protein>
    <submittedName>
        <fullName evidence="1">Uncharacterized protein</fullName>
    </submittedName>
</protein>
<dbReference type="RefSeq" id="WP_132795287.1">
    <property type="nucleotide sequence ID" value="NZ_SLXM01000007.1"/>
</dbReference>
<comment type="caution">
    <text evidence="1">The sequence shown here is derived from an EMBL/GenBank/DDBJ whole genome shotgun (WGS) entry which is preliminary data.</text>
</comment>
<dbReference type="Pfam" id="PF22541">
    <property type="entry name" value="DUF7005"/>
    <property type="match status" value="1"/>
</dbReference>
<dbReference type="EMBL" id="SLXM01000007">
    <property type="protein sequence ID" value="TCP24018.1"/>
    <property type="molecule type" value="Genomic_DNA"/>
</dbReference>
<proteinExistence type="predicted"/>
<evidence type="ECO:0000313" key="1">
    <source>
        <dbReference type="EMBL" id="TCP24018.1"/>
    </source>
</evidence>
<reference evidence="1 2" key="1">
    <citation type="submission" date="2019-03" db="EMBL/GenBank/DDBJ databases">
        <title>Genomic Encyclopedia of Type Strains, Phase IV (KMG-IV): sequencing the most valuable type-strain genomes for metagenomic binning, comparative biology and taxonomic classification.</title>
        <authorList>
            <person name="Goeker M."/>
        </authorList>
    </citation>
    <scope>NUCLEOTIDE SEQUENCE [LARGE SCALE GENOMIC DNA]</scope>
    <source>
        <strain evidence="1 2">DSM 14836</strain>
    </source>
</reference>
<keyword evidence="2" id="KW-1185">Reference proteome</keyword>
<dbReference type="AlphaFoldDB" id="A0A4R2NRK1"/>
<gene>
    <name evidence="1" type="ORF">EV195_107184</name>
</gene>
<dbReference type="Proteomes" id="UP000294564">
    <property type="component" value="Unassembled WGS sequence"/>
</dbReference>
<dbReference type="OrthoDB" id="2023498at2"/>
<evidence type="ECO:0000313" key="2">
    <source>
        <dbReference type="Proteomes" id="UP000294564"/>
    </source>
</evidence>